<evidence type="ECO:0000313" key="2">
    <source>
        <dbReference type="EMBL" id="RAM03262.1"/>
    </source>
</evidence>
<accession>A0A328FIG3</accession>
<dbReference type="EMBL" id="QLNI01000006">
    <property type="protein sequence ID" value="RAM03262.1"/>
    <property type="molecule type" value="Genomic_DNA"/>
</dbReference>
<proteinExistence type="predicted"/>
<reference evidence="1 4" key="2">
    <citation type="submission" date="2019-02" db="EMBL/GenBank/DDBJ databases">
        <title>Complete genome sequence of Desulfobacter hydrogenophilus AcRS1.</title>
        <authorList>
            <person name="Marietou A."/>
            <person name="Lund M.B."/>
            <person name="Marshall I.P.G."/>
            <person name="Schreiber L."/>
            <person name="Jorgensen B."/>
        </authorList>
    </citation>
    <scope>NUCLEOTIDE SEQUENCE [LARGE SCALE GENOMIC DNA]</scope>
    <source>
        <strain evidence="1 4">AcRS1</strain>
    </source>
</reference>
<evidence type="ECO:0000313" key="4">
    <source>
        <dbReference type="Proteomes" id="UP000293902"/>
    </source>
</evidence>
<organism evidence="2 3">
    <name type="scientific">Desulfobacter hydrogenophilus</name>
    <dbReference type="NCBI Taxonomy" id="2291"/>
    <lineage>
        <taxon>Bacteria</taxon>
        <taxon>Pseudomonadati</taxon>
        <taxon>Thermodesulfobacteriota</taxon>
        <taxon>Desulfobacteria</taxon>
        <taxon>Desulfobacterales</taxon>
        <taxon>Desulfobacteraceae</taxon>
        <taxon>Desulfobacter</taxon>
    </lineage>
</organism>
<sequence length="66" mass="7460">MDLSYICVNHNCSFPGAKSFEITFKSEYIMDENNVASLFCPFCGSELMQVKVPDVFPENLSKDNTI</sequence>
<name>A0A328FIG3_9BACT</name>
<dbReference type="RefSeq" id="WP_111953976.1">
    <property type="nucleotide sequence ID" value="NZ_CP036313.1"/>
</dbReference>
<dbReference type="Proteomes" id="UP000293902">
    <property type="component" value="Chromosome"/>
</dbReference>
<gene>
    <name evidence="2" type="ORF">DO021_04045</name>
    <name evidence="1" type="ORF">EYB58_06125</name>
</gene>
<dbReference type="AlphaFoldDB" id="A0A328FIG3"/>
<evidence type="ECO:0000313" key="3">
    <source>
        <dbReference type="Proteomes" id="UP000248798"/>
    </source>
</evidence>
<reference evidence="2 3" key="1">
    <citation type="submission" date="2018-06" db="EMBL/GenBank/DDBJ databases">
        <title>Complete Genome Sequence of Desulfobacter hydrogenophilus (DSM3380).</title>
        <authorList>
            <person name="Marietou A."/>
            <person name="Schreiber L."/>
            <person name="Marshall I."/>
            <person name="Jorgensen B."/>
        </authorList>
    </citation>
    <scope>NUCLEOTIDE SEQUENCE [LARGE SCALE GENOMIC DNA]</scope>
    <source>
        <strain evidence="2 3">DSM 3380</strain>
    </source>
</reference>
<evidence type="ECO:0000313" key="1">
    <source>
        <dbReference type="EMBL" id="QBH12527.1"/>
    </source>
</evidence>
<dbReference type="EMBL" id="CP036313">
    <property type="protein sequence ID" value="QBH12527.1"/>
    <property type="molecule type" value="Genomic_DNA"/>
</dbReference>
<dbReference type="Proteomes" id="UP000248798">
    <property type="component" value="Unassembled WGS sequence"/>
</dbReference>
<protein>
    <submittedName>
        <fullName evidence="2">Uncharacterized protein</fullName>
    </submittedName>
</protein>
<dbReference type="OrthoDB" id="9788021at2"/>
<keyword evidence="4" id="KW-1185">Reference proteome</keyword>